<evidence type="ECO:0000313" key="7">
    <source>
        <dbReference type="EMBL" id="PXF49928.1"/>
    </source>
</evidence>
<dbReference type="HAMAP" id="MF_01543">
    <property type="entry name" value="FTHFS"/>
    <property type="match status" value="1"/>
</dbReference>
<evidence type="ECO:0000256" key="6">
    <source>
        <dbReference type="ARBA" id="ARBA00022840"/>
    </source>
</evidence>
<dbReference type="CDD" id="cd00477">
    <property type="entry name" value="FTHFS"/>
    <property type="match status" value="1"/>
</dbReference>
<sequence length="636" mass="68116">MVGTARKITPTKPVPSDIEIAQSVSIQPITKVAQAAGILPEELITYGTTKAKVSLKVRDRLKSSPDGHLVIVAGINPTSLGEGKSTTTIGLSQALGAHLDKNVFTCIRQPSQGPTFGIKGGAAGGGWSQVIPMDDFNLHLTGDIHAISAANNLLAAAIDTRVLHERNQTDEALFGRLCPLNPKDGSRRFGRNMFGRLRKLGITTNDPNQLNPEEISKFVRLDINPDTIQWNRVVDVNDRYLRSMTIGKSPTEKGYLRDTSFDITVASEIMAILALATSLKDLRDRLGRIVVAESRSGDLITAEDLGVAGALTVLMKDALMPNLLQSLEGTPTFVHAGPFANLASGNSSVVADQLALKLVGSDGFAVTEAGFGSEIGLEKFVHLKCRLGGVKPSVIVLIATVRALKMHGGGPPVAAGVPLPSVYTEENVELVQKGFANLKRHIEHAKLYGVPVVVCCNRFHSDSERELECIVRLSKEAGAFDAVVSNHWEEGGKGAIDLGNAVINATTAPDKNFQFVYNDNESLRKKIETIATKVYGADGIEISEQAAERLDMYERKGFGQMPVCIAKTQYSLSADASLKGAPQGFVLPVREVRLSAGAGFVLAICGSIQTMPGLPTRPSYYDVDVDTETGRVIGLM</sequence>
<reference evidence="7 8" key="1">
    <citation type="journal article" date="2018" name="Mol. Biol. Evol.">
        <title>Analysis of the draft genome of the red seaweed Gracilariopsis chorda provides insights into genome size evolution in Rhodophyta.</title>
        <authorList>
            <person name="Lee J."/>
            <person name="Yang E.C."/>
            <person name="Graf L."/>
            <person name="Yang J.H."/>
            <person name="Qiu H."/>
            <person name="Zel Zion U."/>
            <person name="Chan C.X."/>
            <person name="Stephens T.G."/>
            <person name="Weber A.P.M."/>
            <person name="Boo G.H."/>
            <person name="Boo S.M."/>
            <person name="Kim K.M."/>
            <person name="Shin Y."/>
            <person name="Jung M."/>
            <person name="Lee S.J."/>
            <person name="Yim H.S."/>
            <person name="Lee J.H."/>
            <person name="Bhattacharya D."/>
            <person name="Yoon H.S."/>
        </authorList>
    </citation>
    <scope>NUCLEOTIDE SEQUENCE [LARGE SCALE GENOMIC DNA]</scope>
    <source>
        <strain evidence="7 8">SKKU-2015</strain>
        <tissue evidence="7">Whole body</tissue>
    </source>
</reference>
<dbReference type="EMBL" id="NBIV01000001">
    <property type="protein sequence ID" value="PXF49928.1"/>
    <property type="molecule type" value="Genomic_DNA"/>
</dbReference>
<evidence type="ECO:0000313" key="8">
    <source>
        <dbReference type="Proteomes" id="UP000247409"/>
    </source>
</evidence>
<keyword evidence="5" id="KW-0547">Nucleotide-binding</keyword>
<dbReference type="GO" id="GO:0006730">
    <property type="term" value="P:one-carbon metabolic process"/>
    <property type="evidence" value="ECO:0007669"/>
    <property type="project" value="UniProtKB-KW"/>
</dbReference>
<dbReference type="Pfam" id="PF01268">
    <property type="entry name" value="FTHFS"/>
    <property type="match status" value="1"/>
</dbReference>
<dbReference type="InterPro" id="IPR000559">
    <property type="entry name" value="Formate_THF_ligase"/>
</dbReference>
<evidence type="ECO:0000256" key="4">
    <source>
        <dbReference type="ARBA" id="ARBA00022598"/>
    </source>
</evidence>
<comment type="pathway">
    <text evidence="1">One-carbon metabolism; tetrahydrofolate interconversion.</text>
</comment>
<name>A0A2V3J678_9FLOR</name>
<dbReference type="GO" id="GO:0005524">
    <property type="term" value="F:ATP binding"/>
    <property type="evidence" value="ECO:0007669"/>
    <property type="project" value="UniProtKB-KW"/>
</dbReference>
<keyword evidence="8" id="KW-1185">Reference proteome</keyword>
<dbReference type="SUPFAM" id="SSF52540">
    <property type="entry name" value="P-loop containing nucleoside triphosphate hydrolases"/>
    <property type="match status" value="1"/>
</dbReference>
<keyword evidence="6" id="KW-0067">ATP-binding</keyword>
<dbReference type="Gene3D" id="3.30.1510.10">
    <property type="entry name" value="Domain 2, N(10)-formyltetrahydrofolate synthetase"/>
    <property type="match status" value="1"/>
</dbReference>
<dbReference type="Proteomes" id="UP000247409">
    <property type="component" value="Unassembled WGS sequence"/>
</dbReference>
<dbReference type="AlphaFoldDB" id="A0A2V3J678"/>
<evidence type="ECO:0000256" key="5">
    <source>
        <dbReference type="ARBA" id="ARBA00022741"/>
    </source>
</evidence>
<dbReference type="Gene3D" id="3.10.410.10">
    <property type="entry name" value="Formyltetrahydrofolate synthetase, domain 3"/>
    <property type="match status" value="1"/>
</dbReference>
<protein>
    <recommendedName>
        <fullName evidence="2">formate--tetrahydrofolate ligase</fullName>
        <ecNumber evidence="2">6.3.4.3</ecNumber>
    </recommendedName>
</protein>
<dbReference type="Gene3D" id="3.40.50.300">
    <property type="entry name" value="P-loop containing nucleotide triphosphate hydrolases"/>
    <property type="match status" value="2"/>
</dbReference>
<dbReference type="STRING" id="448386.A0A2V3J678"/>
<evidence type="ECO:0000256" key="1">
    <source>
        <dbReference type="ARBA" id="ARBA00004777"/>
    </source>
</evidence>
<evidence type="ECO:0000256" key="2">
    <source>
        <dbReference type="ARBA" id="ARBA00012295"/>
    </source>
</evidence>
<dbReference type="GO" id="GO:0004329">
    <property type="term" value="F:formate-tetrahydrofolate ligase activity"/>
    <property type="evidence" value="ECO:0007669"/>
    <property type="project" value="UniProtKB-EC"/>
</dbReference>
<dbReference type="FunFam" id="3.40.50.300:FF:001859">
    <property type="entry name" value="Formate--tetrahydrofolate ligase"/>
    <property type="match status" value="1"/>
</dbReference>
<keyword evidence="3" id="KW-0554">One-carbon metabolism</keyword>
<proteinExistence type="inferred from homology"/>
<dbReference type="EC" id="6.3.4.3" evidence="2"/>
<keyword evidence="4" id="KW-0436">Ligase</keyword>
<dbReference type="FunFam" id="3.10.410.10:FF:000001">
    <property type="entry name" value="Putative formate--tetrahydrofolate ligase"/>
    <property type="match status" value="1"/>
</dbReference>
<dbReference type="FunFam" id="3.40.50.300:FF:001741">
    <property type="entry name" value="Formate--tetrahydrofolate ligase"/>
    <property type="match status" value="1"/>
</dbReference>
<dbReference type="InterPro" id="IPR027417">
    <property type="entry name" value="P-loop_NTPase"/>
</dbReference>
<evidence type="ECO:0000256" key="3">
    <source>
        <dbReference type="ARBA" id="ARBA00022563"/>
    </source>
</evidence>
<organism evidence="7 8">
    <name type="scientific">Gracilariopsis chorda</name>
    <dbReference type="NCBI Taxonomy" id="448386"/>
    <lineage>
        <taxon>Eukaryota</taxon>
        <taxon>Rhodophyta</taxon>
        <taxon>Florideophyceae</taxon>
        <taxon>Rhodymeniophycidae</taxon>
        <taxon>Gracilariales</taxon>
        <taxon>Gracilariaceae</taxon>
        <taxon>Gracilariopsis</taxon>
    </lineage>
</organism>
<comment type="caution">
    <text evidence="7">The sequence shown here is derived from an EMBL/GenBank/DDBJ whole genome shotgun (WGS) entry which is preliminary data.</text>
</comment>
<dbReference type="OrthoDB" id="5126881at2759"/>
<gene>
    <name evidence="7" type="ORF">BWQ96_00088</name>
</gene>
<accession>A0A2V3J678</accession>